<feature type="chain" id="PRO_5043574434" evidence="2">
    <location>
        <begin position="21"/>
        <end position="295"/>
    </location>
</feature>
<organism evidence="3 4">
    <name type="scientific">Oedothorax gibbosus</name>
    <dbReference type="NCBI Taxonomy" id="931172"/>
    <lineage>
        <taxon>Eukaryota</taxon>
        <taxon>Metazoa</taxon>
        <taxon>Ecdysozoa</taxon>
        <taxon>Arthropoda</taxon>
        <taxon>Chelicerata</taxon>
        <taxon>Arachnida</taxon>
        <taxon>Araneae</taxon>
        <taxon>Araneomorphae</taxon>
        <taxon>Entelegynae</taxon>
        <taxon>Araneoidea</taxon>
        <taxon>Linyphiidae</taxon>
        <taxon>Erigoninae</taxon>
        <taxon>Oedothorax</taxon>
    </lineage>
</organism>
<keyword evidence="4" id="KW-1185">Reference proteome</keyword>
<proteinExistence type="predicted"/>
<name>A0AAV6V4R7_9ARAC</name>
<gene>
    <name evidence="3" type="ORF">JTE90_014384</name>
</gene>
<keyword evidence="2" id="KW-0732">Signal</keyword>
<feature type="region of interest" description="Disordered" evidence="1">
    <location>
        <begin position="90"/>
        <end position="113"/>
    </location>
</feature>
<dbReference type="Proteomes" id="UP000827092">
    <property type="component" value="Unassembled WGS sequence"/>
</dbReference>
<sequence>MKVMFTVLYLTVGFNGMSFSSSPCYPRAYTIDEMEKMVYQVARIKDVPPTVILNRILRKVRFRQRTDKSKLENPLQDLALQELLATKYRPPSFDSEAPRRPMHQAPPALPPPRAFSPPVPSVPNSQVPMAPPMHQMPPSRMMTGVFFAPGMTTNTFGSQSHPPNAFYIPIQNLGPPPGVTIKVEAGMQEIVFPEVLVTLSPMMTAVEALRQAEGQFRLILGQSEDDSVISFRRSTLTECYIVGSFNDLQTDERGYWKIIVSDKMGKDIYQSVCLPSRSEVPIKPGMTITLVYTPT</sequence>
<dbReference type="EMBL" id="JAFNEN010000171">
    <property type="protein sequence ID" value="KAG8190903.1"/>
    <property type="molecule type" value="Genomic_DNA"/>
</dbReference>
<accession>A0AAV6V4R7</accession>
<dbReference type="AlphaFoldDB" id="A0AAV6V4R7"/>
<evidence type="ECO:0000313" key="4">
    <source>
        <dbReference type="Proteomes" id="UP000827092"/>
    </source>
</evidence>
<evidence type="ECO:0000313" key="3">
    <source>
        <dbReference type="EMBL" id="KAG8190903.1"/>
    </source>
</evidence>
<evidence type="ECO:0000256" key="1">
    <source>
        <dbReference type="SAM" id="MobiDB-lite"/>
    </source>
</evidence>
<protein>
    <submittedName>
        <fullName evidence="3">Uncharacterized protein</fullName>
    </submittedName>
</protein>
<comment type="caution">
    <text evidence="3">The sequence shown here is derived from an EMBL/GenBank/DDBJ whole genome shotgun (WGS) entry which is preliminary data.</text>
</comment>
<feature type="signal peptide" evidence="2">
    <location>
        <begin position="1"/>
        <end position="20"/>
    </location>
</feature>
<reference evidence="3 4" key="1">
    <citation type="journal article" date="2022" name="Nat. Ecol. Evol.">
        <title>A masculinizing supergene underlies an exaggerated male reproductive morph in a spider.</title>
        <authorList>
            <person name="Hendrickx F."/>
            <person name="De Corte Z."/>
            <person name="Sonet G."/>
            <person name="Van Belleghem S.M."/>
            <person name="Kostlbacher S."/>
            <person name="Vangestel C."/>
        </authorList>
    </citation>
    <scope>NUCLEOTIDE SEQUENCE [LARGE SCALE GENOMIC DNA]</scope>
    <source>
        <strain evidence="3">W744_W776</strain>
    </source>
</reference>
<evidence type="ECO:0000256" key="2">
    <source>
        <dbReference type="SAM" id="SignalP"/>
    </source>
</evidence>